<organism evidence="1 2">
    <name type="scientific">Mucilaginibacter xinganensis</name>
    <dbReference type="NCBI Taxonomy" id="1234841"/>
    <lineage>
        <taxon>Bacteria</taxon>
        <taxon>Pseudomonadati</taxon>
        <taxon>Bacteroidota</taxon>
        <taxon>Sphingobacteriia</taxon>
        <taxon>Sphingobacteriales</taxon>
        <taxon>Sphingobacteriaceae</taxon>
        <taxon>Mucilaginibacter</taxon>
    </lineage>
</organism>
<proteinExistence type="predicted"/>
<sequence length="45" mass="5648">MDAYIFIHNVHDIDVRSGDYREAQYHINNHCSERIADWWRFMYMK</sequence>
<dbReference type="Proteomes" id="UP000215002">
    <property type="component" value="Chromosome"/>
</dbReference>
<dbReference type="KEGG" id="muc:MuYL_2445"/>
<dbReference type="AlphaFoldDB" id="A0A223NWU5"/>
<evidence type="ECO:0000313" key="1">
    <source>
        <dbReference type="EMBL" id="ASU34332.1"/>
    </source>
</evidence>
<reference evidence="1 2" key="1">
    <citation type="submission" date="2017-08" db="EMBL/GenBank/DDBJ databases">
        <title>Complete genome sequence of Mucilaginibacter sp. strain BJC16-A31.</title>
        <authorList>
            <consortium name="Henan University of Science and Technology"/>
            <person name="You X."/>
        </authorList>
    </citation>
    <scope>NUCLEOTIDE SEQUENCE [LARGE SCALE GENOMIC DNA]</scope>
    <source>
        <strain evidence="1 2">BJC16-A31</strain>
    </source>
</reference>
<accession>A0A223NWU5</accession>
<keyword evidence="2" id="KW-1185">Reference proteome</keyword>
<evidence type="ECO:0000313" key="2">
    <source>
        <dbReference type="Proteomes" id="UP000215002"/>
    </source>
</evidence>
<name>A0A223NWU5_9SPHI</name>
<dbReference type="RefSeq" id="WP_157740776.1">
    <property type="nucleotide sequence ID" value="NZ_CP022743.1"/>
</dbReference>
<gene>
    <name evidence="1" type="ORF">MuYL_2445</name>
</gene>
<dbReference type="EMBL" id="CP022743">
    <property type="protein sequence ID" value="ASU34332.1"/>
    <property type="molecule type" value="Genomic_DNA"/>
</dbReference>
<protein>
    <submittedName>
        <fullName evidence="1">Uncharacterized protein</fullName>
    </submittedName>
</protein>